<dbReference type="GO" id="GO:0003676">
    <property type="term" value="F:nucleic acid binding"/>
    <property type="evidence" value="ECO:0007669"/>
    <property type="project" value="InterPro"/>
</dbReference>
<evidence type="ECO:0000256" key="9">
    <source>
        <dbReference type="ARBA" id="ARBA00022842"/>
    </source>
</evidence>
<accession>A0A1X6NAK7</accession>
<dbReference type="InterPro" id="IPR012337">
    <property type="entry name" value="RNaseH-like_sf"/>
</dbReference>
<dbReference type="PROSITE" id="PS50879">
    <property type="entry name" value="RNASE_H_1"/>
    <property type="match status" value="1"/>
</dbReference>
<dbReference type="GO" id="GO:0043137">
    <property type="term" value="P:DNA replication, removal of RNA primer"/>
    <property type="evidence" value="ECO:0007669"/>
    <property type="project" value="TreeGrafter"/>
</dbReference>
<evidence type="ECO:0000256" key="5">
    <source>
        <dbReference type="ARBA" id="ARBA00022722"/>
    </source>
</evidence>
<evidence type="ECO:0000313" key="12">
    <source>
        <dbReference type="EMBL" id="OSX65641.1"/>
    </source>
</evidence>
<dbReference type="InterPro" id="IPR037056">
    <property type="entry name" value="RNase_H1_N_sf"/>
</dbReference>
<comment type="cofactor">
    <cofactor evidence="2">
        <name>Mg(2+)</name>
        <dbReference type="ChEBI" id="CHEBI:18420"/>
    </cofactor>
</comment>
<dbReference type="FunFam" id="3.40.970.10:FF:000001">
    <property type="entry name" value="Ribonuclease H1"/>
    <property type="match status" value="1"/>
</dbReference>
<comment type="catalytic activity">
    <reaction evidence="1">
        <text>Endonucleolytic cleavage to 5'-phosphomonoester.</text>
        <dbReference type="EC" id="3.1.26.4"/>
    </reaction>
</comment>
<dbReference type="CDD" id="cd09280">
    <property type="entry name" value="RNase_HI_eukaryote_like"/>
    <property type="match status" value="1"/>
</dbReference>
<keyword evidence="6" id="KW-0479">Metal-binding</keyword>
<dbReference type="GO" id="GO:0046872">
    <property type="term" value="F:metal ion binding"/>
    <property type="evidence" value="ECO:0007669"/>
    <property type="project" value="UniProtKB-KW"/>
</dbReference>
<dbReference type="InterPro" id="IPR036397">
    <property type="entry name" value="RNaseH_sf"/>
</dbReference>
<keyword evidence="8" id="KW-0378">Hydrolase</keyword>
<evidence type="ECO:0000259" key="11">
    <source>
        <dbReference type="PROSITE" id="PS50879"/>
    </source>
</evidence>
<dbReference type="InterPro" id="IPR050092">
    <property type="entry name" value="RNase_H"/>
</dbReference>
<dbReference type="STRING" id="670580.A0A1X6NAK7"/>
<dbReference type="PANTHER" id="PTHR10642">
    <property type="entry name" value="RIBONUCLEASE H1"/>
    <property type="match status" value="1"/>
</dbReference>
<dbReference type="PANTHER" id="PTHR10642:SF26">
    <property type="entry name" value="RIBONUCLEASE H1"/>
    <property type="match status" value="1"/>
</dbReference>
<sequence length="369" mass="40006">MPKASKLAFYAVAKGKQTGVYLTWDECEAQTIGFAGARYKKFNNAADAEAYVAQFVPGLTANINASSTSAAASAAPALSVTNDGRWKGAAETLDDESGWDVVYSDGACKGNGKLVSIAGIGVWWGRSDSRNLAERCPGVQTNNRAELIAIVRVLETAPKTKRPLLIKTDSQYSINCFQSWMPKWLQKGFVSSKGEPIKNEALIRYLSALLDERARGGQRVSFQYVRGHVGEEGNEGADYLANVGATHPELPERDWEELRQRIEEARDASSTPVTLKITQKGVEMSPAEDKAMSAGKSKFTPQGVGVSGPKIKTASQTKSSPVAPTSALETATRSSTVSETVMFDEELQEYADCLLSPEELEEEFLWGDD</sequence>
<dbReference type="InterPro" id="IPR011320">
    <property type="entry name" value="RNase_H1_N"/>
</dbReference>
<keyword evidence="9" id="KW-0460">Magnesium</keyword>
<dbReference type="AlphaFoldDB" id="A0A1X6NAK7"/>
<gene>
    <name evidence="12" type="ORF">POSPLADRAFT_1073610</name>
</gene>
<evidence type="ECO:0000256" key="8">
    <source>
        <dbReference type="ARBA" id="ARBA00022801"/>
    </source>
</evidence>
<evidence type="ECO:0000256" key="2">
    <source>
        <dbReference type="ARBA" id="ARBA00001946"/>
    </source>
</evidence>
<dbReference type="SUPFAM" id="SSF55658">
    <property type="entry name" value="L9 N-domain-like"/>
    <property type="match status" value="1"/>
</dbReference>
<name>A0A1X6NAK7_9APHY</name>
<dbReference type="SUPFAM" id="SSF53098">
    <property type="entry name" value="Ribonuclease H-like"/>
    <property type="match status" value="1"/>
</dbReference>
<dbReference type="Gene3D" id="3.40.970.10">
    <property type="entry name" value="Ribonuclease H1, N-terminal domain"/>
    <property type="match status" value="1"/>
</dbReference>
<organism evidence="12 13">
    <name type="scientific">Postia placenta MAD-698-R-SB12</name>
    <dbReference type="NCBI Taxonomy" id="670580"/>
    <lineage>
        <taxon>Eukaryota</taxon>
        <taxon>Fungi</taxon>
        <taxon>Dikarya</taxon>
        <taxon>Basidiomycota</taxon>
        <taxon>Agaricomycotina</taxon>
        <taxon>Agaricomycetes</taxon>
        <taxon>Polyporales</taxon>
        <taxon>Adustoporiaceae</taxon>
        <taxon>Rhodonia</taxon>
    </lineage>
</organism>
<comment type="similarity">
    <text evidence="3">Belongs to the RNase H family.</text>
</comment>
<keyword evidence="7" id="KW-0255">Endonuclease</keyword>
<evidence type="ECO:0000256" key="7">
    <source>
        <dbReference type="ARBA" id="ARBA00022759"/>
    </source>
</evidence>
<evidence type="ECO:0000256" key="4">
    <source>
        <dbReference type="ARBA" id="ARBA00012180"/>
    </source>
</evidence>
<dbReference type="GO" id="GO:0004523">
    <property type="term" value="F:RNA-DNA hybrid ribonuclease activity"/>
    <property type="evidence" value="ECO:0007669"/>
    <property type="project" value="UniProtKB-EC"/>
</dbReference>
<dbReference type="Pfam" id="PF00075">
    <property type="entry name" value="RNase_H"/>
    <property type="match status" value="1"/>
</dbReference>
<feature type="compositionally biased region" description="Polar residues" evidence="10">
    <location>
        <begin position="313"/>
        <end position="337"/>
    </location>
</feature>
<dbReference type="Gene3D" id="3.30.420.10">
    <property type="entry name" value="Ribonuclease H-like superfamily/Ribonuclease H"/>
    <property type="match status" value="1"/>
</dbReference>
<dbReference type="InterPro" id="IPR002156">
    <property type="entry name" value="RNaseH_domain"/>
</dbReference>
<dbReference type="EMBL" id="KZ110593">
    <property type="protein sequence ID" value="OSX65641.1"/>
    <property type="molecule type" value="Genomic_DNA"/>
</dbReference>
<dbReference type="InterPro" id="IPR009027">
    <property type="entry name" value="Ribosomal_bL9/RNase_H1_N"/>
</dbReference>
<dbReference type="EC" id="3.1.26.4" evidence="4"/>
<evidence type="ECO:0000256" key="6">
    <source>
        <dbReference type="ARBA" id="ARBA00022723"/>
    </source>
</evidence>
<evidence type="ECO:0000313" key="13">
    <source>
        <dbReference type="Proteomes" id="UP000194127"/>
    </source>
</evidence>
<evidence type="ECO:0000256" key="3">
    <source>
        <dbReference type="ARBA" id="ARBA00005300"/>
    </source>
</evidence>
<evidence type="ECO:0000256" key="1">
    <source>
        <dbReference type="ARBA" id="ARBA00000077"/>
    </source>
</evidence>
<feature type="domain" description="RNase H type-1" evidence="11">
    <location>
        <begin position="96"/>
        <end position="246"/>
    </location>
</feature>
<proteinExistence type="inferred from homology"/>
<evidence type="ECO:0000256" key="10">
    <source>
        <dbReference type="SAM" id="MobiDB-lite"/>
    </source>
</evidence>
<dbReference type="Pfam" id="PF01693">
    <property type="entry name" value="Cauli_VI"/>
    <property type="match status" value="1"/>
</dbReference>
<dbReference type="GeneID" id="36327578"/>
<reference evidence="12 13" key="1">
    <citation type="submission" date="2017-04" db="EMBL/GenBank/DDBJ databases">
        <title>Genome Sequence of the Model Brown-Rot Fungus Postia placenta SB12.</title>
        <authorList>
            <consortium name="DOE Joint Genome Institute"/>
            <person name="Gaskell J."/>
            <person name="Kersten P."/>
            <person name="Larrondo L.F."/>
            <person name="Canessa P."/>
            <person name="Martinez D."/>
            <person name="Hibbett D."/>
            <person name="Schmoll M."/>
            <person name="Kubicek C.P."/>
            <person name="Martinez A.T."/>
            <person name="Yadav J."/>
            <person name="Master E."/>
            <person name="Magnuson J.K."/>
            <person name="James T."/>
            <person name="Yaver D."/>
            <person name="Berka R."/>
            <person name="Labutti K."/>
            <person name="Lipzen A."/>
            <person name="Aerts A."/>
            <person name="Barry K."/>
            <person name="Henrissat B."/>
            <person name="Blanchette R."/>
            <person name="Grigoriev I."/>
            <person name="Cullen D."/>
        </authorList>
    </citation>
    <scope>NUCLEOTIDE SEQUENCE [LARGE SCALE GENOMIC DNA]</scope>
    <source>
        <strain evidence="12 13">MAD-698-R-SB12</strain>
    </source>
</reference>
<dbReference type="RefSeq" id="XP_024342435.1">
    <property type="nucleotide sequence ID" value="XM_024482629.1"/>
</dbReference>
<protein>
    <recommendedName>
        <fullName evidence="4">ribonuclease H</fullName>
        <ecNumber evidence="4">3.1.26.4</ecNumber>
    </recommendedName>
</protein>
<dbReference type="Proteomes" id="UP000194127">
    <property type="component" value="Unassembled WGS sequence"/>
</dbReference>
<dbReference type="OrthoDB" id="245563at2759"/>
<keyword evidence="5" id="KW-0540">Nuclease</keyword>
<keyword evidence="13" id="KW-1185">Reference proteome</keyword>
<feature type="region of interest" description="Disordered" evidence="10">
    <location>
        <begin position="281"/>
        <end position="337"/>
    </location>
</feature>